<accession>A0A191UET0</accession>
<dbReference type="PROSITE" id="PS51257">
    <property type="entry name" value="PROKAR_LIPOPROTEIN"/>
    <property type="match status" value="1"/>
</dbReference>
<feature type="chain" id="PRO_5008247968" description="DUF2147 domain-containing protein" evidence="1">
    <location>
        <begin position="24"/>
        <end position="148"/>
    </location>
</feature>
<protein>
    <recommendedName>
        <fullName evidence="2">DUF2147 domain-containing protein</fullName>
    </recommendedName>
</protein>
<dbReference type="RefSeq" id="WP_068948570.1">
    <property type="nucleotide sequence ID" value="NZ_CP015922.1"/>
</dbReference>
<dbReference type="STRING" id="1743168.A8O14_05315"/>
<keyword evidence="1" id="KW-0732">Signal</keyword>
<feature type="domain" description="DUF2147" evidence="2">
    <location>
        <begin position="31"/>
        <end position="146"/>
    </location>
</feature>
<evidence type="ECO:0000313" key="4">
    <source>
        <dbReference type="Proteomes" id="UP000078463"/>
    </source>
</evidence>
<dbReference type="AlphaFoldDB" id="A0A191UET0"/>
<name>A0A191UET0_9BURK</name>
<keyword evidence="4" id="KW-1185">Reference proteome</keyword>
<dbReference type="PANTHER" id="PTHR36919:SF3">
    <property type="entry name" value="BLL5882 PROTEIN"/>
    <property type="match status" value="1"/>
</dbReference>
<evidence type="ECO:0000259" key="2">
    <source>
        <dbReference type="Pfam" id="PF09917"/>
    </source>
</evidence>
<feature type="signal peptide" evidence="1">
    <location>
        <begin position="1"/>
        <end position="23"/>
    </location>
</feature>
<dbReference type="Proteomes" id="UP000078463">
    <property type="component" value="Chromosome"/>
</dbReference>
<dbReference type="Pfam" id="PF09917">
    <property type="entry name" value="DUF2147"/>
    <property type="match status" value="1"/>
</dbReference>
<gene>
    <name evidence="3" type="ORF">A8O14_05315</name>
</gene>
<dbReference type="InterPro" id="IPR019223">
    <property type="entry name" value="DUF2147"/>
</dbReference>
<dbReference type="KEGG" id="pwu:A8O14_05315"/>
<sequence length="148" mass="16094">MKKQPFFLIFAALLSCASALVSAQSLDSIVGNWKSFDDDTNAPAAIVQITEKNGIFSGVITKLLDPNAPLVCEKCTDARKGKSVVGMEILSGLKRTGDAYSGGQILDPDDGEIYRAEMKLKDQGSKLDLRAYIGIPLLGRTQTWVRER</sequence>
<proteinExistence type="predicted"/>
<dbReference type="Gene3D" id="2.40.128.520">
    <property type="match status" value="1"/>
</dbReference>
<dbReference type="PANTHER" id="PTHR36919">
    <property type="entry name" value="BLR1215 PROTEIN"/>
    <property type="match status" value="1"/>
</dbReference>
<evidence type="ECO:0000256" key="1">
    <source>
        <dbReference type="SAM" id="SignalP"/>
    </source>
</evidence>
<dbReference type="OrthoDB" id="9814399at2"/>
<dbReference type="EMBL" id="CP015922">
    <property type="protein sequence ID" value="ANI99558.1"/>
    <property type="molecule type" value="Genomic_DNA"/>
</dbReference>
<reference evidence="4" key="1">
    <citation type="submission" date="2016-05" db="EMBL/GenBank/DDBJ databases">
        <title>Polynucleobacter sp. QLW-P1FAT50C-4 genome.</title>
        <authorList>
            <person name="Hahn M.W."/>
        </authorList>
    </citation>
    <scope>NUCLEOTIDE SEQUENCE [LARGE SCALE GENOMIC DNA]</scope>
    <source>
        <strain evidence="4">QLW-P1FAT50C-4</strain>
    </source>
</reference>
<evidence type="ECO:0000313" key="3">
    <source>
        <dbReference type="EMBL" id="ANI99558.1"/>
    </source>
</evidence>
<organism evidence="3 4">
    <name type="scientific">Polynucleobacter wuianus</name>
    <dbReference type="NCBI Taxonomy" id="1743168"/>
    <lineage>
        <taxon>Bacteria</taxon>
        <taxon>Pseudomonadati</taxon>
        <taxon>Pseudomonadota</taxon>
        <taxon>Betaproteobacteria</taxon>
        <taxon>Burkholderiales</taxon>
        <taxon>Burkholderiaceae</taxon>
        <taxon>Polynucleobacter</taxon>
    </lineage>
</organism>